<dbReference type="EMBL" id="HBEY01013681">
    <property type="protein sequence ID" value="CAD8603294.1"/>
    <property type="molecule type" value="Transcribed_RNA"/>
</dbReference>
<dbReference type="InterPro" id="IPR007138">
    <property type="entry name" value="ABM_dom"/>
</dbReference>
<evidence type="ECO:0000256" key="1">
    <source>
        <dbReference type="SAM" id="SignalP"/>
    </source>
</evidence>
<gene>
    <name evidence="3" type="ORF">CPEL01642_LOCUS6629</name>
</gene>
<dbReference type="Gene3D" id="3.30.70.100">
    <property type="match status" value="2"/>
</dbReference>
<dbReference type="SUPFAM" id="SSF54909">
    <property type="entry name" value="Dimeric alpha+beta barrel"/>
    <property type="match status" value="2"/>
</dbReference>
<keyword evidence="1" id="KW-0732">Signal</keyword>
<feature type="domain" description="ABM" evidence="2">
    <location>
        <begin position="184"/>
        <end position="256"/>
    </location>
</feature>
<dbReference type="InterPro" id="IPR050404">
    <property type="entry name" value="Heme-degrading_MO"/>
</dbReference>
<dbReference type="AlphaFoldDB" id="A0A7S0L993"/>
<evidence type="ECO:0000259" key="2">
    <source>
        <dbReference type="Pfam" id="PF03992"/>
    </source>
</evidence>
<dbReference type="PANTHER" id="PTHR34474">
    <property type="entry name" value="SIGNAL TRANSDUCTION PROTEIN TRAP"/>
    <property type="match status" value="1"/>
</dbReference>
<dbReference type="PANTHER" id="PTHR34474:SF2">
    <property type="entry name" value="SIGNAL TRANSDUCTION PROTEIN TRAP"/>
    <property type="match status" value="1"/>
</dbReference>
<accession>A0A7S0L993</accession>
<name>A0A7S0L993_9EUKA</name>
<proteinExistence type="predicted"/>
<feature type="chain" id="PRO_5030654888" description="ABM domain-containing protein" evidence="1">
    <location>
        <begin position="19"/>
        <end position="304"/>
    </location>
</feature>
<feature type="signal peptide" evidence="1">
    <location>
        <begin position="1"/>
        <end position="18"/>
    </location>
</feature>
<organism evidence="3">
    <name type="scientific">Coccolithus braarudii</name>
    <dbReference type="NCBI Taxonomy" id="221442"/>
    <lineage>
        <taxon>Eukaryota</taxon>
        <taxon>Haptista</taxon>
        <taxon>Haptophyta</taxon>
        <taxon>Prymnesiophyceae</taxon>
        <taxon>Coccolithales</taxon>
        <taxon>Coccolithaceae</taxon>
        <taxon>Coccolithus</taxon>
    </lineage>
</organism>
<dbReference type="Pfam" id="PF03992">
    <property type="entry name" value="ABM"/>
    <property type="match status" value="2"/>
</dbReference>
<feature type="domain" description="ABM" evidence="2">
    <location>
        <begin position="50"/>
        <end position="121"/>
    </location>
</feature>
<evidence type="ECO:0000313" key="3">
    <source>
        <dbReference type="EMBL" id="CAD8603294.1"/>
    </source>
</evidence>
<reference evidence="3" key="1">
    <citation type="submission" date="2021-01" db="EMBL/GenBank/DDBJ databases">
        <authorList>
            <person name="Corre E."/>
            <person name="Pelletier E."/>
            <person name="Niang G."/>
            <person name="Scheremetjew M."/>
            <person name="Finn R."/>
            <person name="Kale V."/>
            <person name="Holt S."/>
            <person name="Cochrane G."/>
            <person name="Meng A."/>
            <person name="Brown T."/>
            <person name="Cohen L."/>
        </authorList>
    </citation>
    <scope>NUCLEOTIDE SEQUENCE</scope>
    <source>
        <strain evidence="3">PLY182g</strain>
    </source>
</reference>
<dbReference type="InterPro" id="IPR011008">
    <property type="entry name" value="Dimeric_a/b-barrel"/>
</dbReference>
<protein>
    <recommendedName>
        <fullName evidence="2">ABM domain-containing protein</fullName>
    </recommendedName>
</protein>
<sequence>MPVALLGVVGTLLPFAEGLRFSLVPTSAQHSMSTVNFKCAQPDRYISTSRWKLRRGKRADWERNWEKRQHDRLRECAGFRYSHLMRQVDLDERAASEESDFVSMAYWDNAAAHDKWRHGTAARPSLGEFVKLLWAAAHTLQAPPTHVTYDGLLHLSSGPGVGTLITPPEFEVCGDDAKFPAQCFVACNRFHVRADAFADFERCWQQRTASLCDVAGCVTFSLLRRTGEGRHDSQREPNYISCTIWSNRSAFEEWREWKQSTAVECGWGAAGGTGNRLPTSKLWTRPPSPVFYEGILAVYSDKGT</sequence>